<dbReference type="Pfam" id="PF06348">
    <property type="entry name" value="DUF1059"/>
    <property type="match status" value="1"/>
</dbReference>
<dbReference type="EMBL" id="QXGH01000030">
    <property type="protein sequence ID" value="RHW24697.1"/>
    <property type="molecule type" value="Genomic_DNA"/>
</dbReference>
<dbReference type="OrthoDB" id="5244574at2"/>
<reference evidence="1 2" key="1">
    <citation type="submission" date="2018-09" db="EMBL/GenBank/DDBJ databases">
        <title>Genome sequencing of Nocardioides immobilis CCTCC AB 2017083 for comparison to Nocardioides silvaticus.</title>
        <authorList>
            <person name="Li C."/>
            <person name="Wang G."/>
        </authorList>
    </citation>
    <scope>NUCLEOTIDE SEQUENCE [LARGE SCALE GENOMIC DNA]</scope>
    <source>
        <strain evidence="1 2">CCTCC AB 2017083</strain>
    </source>
</reference>
<dbReference type="AlphaFoldDB" id="A0A417XX19"/>
<name>A0A417XX19_9ACTN</name>
<dbReference type="InterPro" id="IPR009409">
    <property type="entry name" value="DUF1059"/>
</dbReference>
<evidence type="ECO:0000313" key="1">
    <source>
        <dbReference type="EMBL" id="RHW24697.1"/>
    </source>
</evidence>
<gene>
    <name evidence="1" type="ORF">D0Z08_23540</name>
</gene>
<protein>
    <submittedName>
        <fullName evidence="1">DUF1059 domain-containing protein</fullName>
    </submittedName>
</protein>
<evidence type="ECO:0000313" key="2">
    <source>
        <dbReference type="Proteomes" id="UP000283644"/>
    </source>
</evidence>
<dbReference type="Proteomes" id="UP000283644">
    <property type="component" value="Unassembled WGS sequence"/>
</dbReference>
<organism evidence="1 2">
    <name type="scientific">Nocardioides immobilis</name>
    <dbReference type="NCBI Taxonomy" id="2049295"/>
    <lineage>
        <taxon>Bacteria</taxon>
        <taxon>Bacillati</taxon>
        <taxon>Actinomycetota</taxon>
        <taxon>Actinomycetes</taxon>
        <taxon>Propionibacteriales</taxon>
        <taxon>Nocardioidaceae</taxon>
        <taxon>Nocardioides</taxon>
    </lineage>
</organism>
<keyword evidence="2" id="KW-1185">Reference proteome</keyword>
<comment type="caution">
    <text evidence="1">The sequence shown here is derived from an EMBL/GenBank/DDBJ whole genome shotgun (WGS) entry which is preliminary data.</text>
</comment>
<accession>A0A417XX19</accession>
<sequence length="52" mass="5880">MALQICCTCGYTFRAEDDDALWIKAQAHIKDSHPEMIGMVQREDILAQAELV</sequence>
<proteinExistence type="predicted"/>
<dbReference type="RefSeq" id="WP_118927708.1">
    <property type="nucleotide sequence ID" value="NZ_QXGH01000030.1"/>
</dbReference>